<dbReference type="SUPFAM" id="SSF56935">
    <property type="entry name" value="Porins"/>
    <property type="match status" value="1"/>
</dbReference>
<reference evidence="2 3" key="1">
    <citation type="submission" date="2023-01" db="EMBL/GenBank/DDBJ databases">
        <title>Novel species of the genus Asticcacaulis isolated from rivers.</title>
        <authorList>
            <person name="Lu H."/>
        </authorList>
    </citation>
    <scope>NUCLEOTIDE SEQUENCE [LARGE SCALE GENOMIC DNA]</scope>
    <source>
        <strain evidence="2 3">DXS10W</strain>
    </source>
</reference>
<sequence>MKRLLFACLCLFPGLANAQTTLFSAETLKGWVNVRAVATNGETSWLHERAYGKTRYGGETKGRLAEAALIWTPRFSETVTGYIQVVHVPELGHETGINEAYLKWRPVPKSALRLSARLGQMYPPVSMEHEGVGWTTTHTVTPSAINSWIAEEVLVQGLELSLKQSYSQQQVGATLGVFRGNDTSGTLLSYRGWALHDIRSTTTAKLPLPRGNAGWSRIFRSQAPFTKPAKEIDDRQGYYARLDWRPSVPLALNATYYNTHGNPTDFDNGQYGWATRFFNFGAKYEPSARIEILSQLMVGNTKWGRMRADGVRAVDMDFRSAYLMASHISPKGRRLTARFEHFETEDYSNPLIDNNNETGQALTLAWMRPINAHLDLNLEWLAVSSKRPSRLYQGLDPQSSQSQLQLDLKIKY</sequence>
<evidence type="ECO:0008006" key="4">
    <source>
        <dbReference type="Google" id="ProtNLM"/>
    </source>
</evidence>
<feature type="signal peptide" evidence="1">
    <location>
        <begin position="1"/>
        <end position="18"/>
    </location>
</feature>
<comment type="caution">
    <text evidence="2">The sequence shown here is derived from an EMBL/GenBank/DDBJ whole genome shotgun (WGS) entry which is preliminary data.</text>
</comment>
<name>A0ABT5I954_9CAUL</name>
<keyword evidence="1" id="KW-0732">Signal</keyword>
<feature type="chain" id="PRO_5047530853" description="Porin" evidence="1">
    <location>
        <begin position="19"/>
        <end position="412"/>
    </location>
</feature>
<evidence type="ECO:0000313" key="2">
    <source>
        <dbReference type="EMBL" id="MDC7692721.1"/>
    </source>
</evidence>
<accession>A0ABT5I954</accession>
<keyword evidence="3" id="KW-1185">Reference proteome</keyword>
<organism evidence="2 3">
    <name type="scientific">Asticcacaulis currens</name>
    <dbReference type="NCBI Taxonomy" id="2984210"/>
    <lineage>
        <taxon>Bacteria</taxon>
        <taxon>Pseudomonadati</taxon>
        <taxon>Pseudomonadota</taxon>
        <taxon>Alphaproteobacteria</taxon>
        <taxon>Caulobacterales</taxon>
        <taxon>Caulobacteraceae</taxon>
        <taxon>Asticcacaulis</taxon>
    </lineage>
</organism>
<dbReference type="EMBL" id="JAQQKW010000001">
    <property type="protein sequence ID" value="MDC7692721.1"/>
    <property type="molecule type" value="Genomic_DNA"/>
</dbReference>
<evidence type="ECO:0000256" key="1">
    <source>
        <dbReference type="SAM" id="SignalP"/>
    </source>
</evidence>
<proteinExistence type="predicted"/>
<protein>
    <recommendedName>
        <fullName evidence="4">Porin</fullName>
    </recommendedName>
</protein>
<evidence type="ECO:0000313" key="3">
    <source>
        <dbReference type="Proteomes" id="UP001216595"/>
    </source>
</evidence>
<dbReference type="Proteomes" id="UP001216595">
    <property type="component" value="Unassembled WGS sequence"/>
</dbReference>
<gene>
    <name evidence="2" type="ORF">PQU94_00335</name>
</gene>
<dbReference type="RefSeq" id="WP_272739498.1">
    <property type="nucleotide sequence ID" value="NZ_JAQQKW010000001.1"/>
</dbReference>